<reference evidence="5" key="1">
    <citation type="submission" date="2023-02" db="EMBL/GenBank/DDBJ databases">
        <title>Genome of toxic invasive species Heracleum sosnowskyi carries increased number of genes despite the absence of recent whole-genome duplications.</title>
        <authorList>
            <person name="Schelkunov M."/>
            <person name="Shtratnikova V."/>
            <person name="Makarenko M."/>
            <person name="Klepikova A."/>
            <person name="Omelchenko D."/>
            <person name="Novikova G."/>
            <person name="Obukhova E."/>
            <person name="Bogdanov V."/>
            <person name="Penin A."/>
            <person name="Logacheva M."/>
        </authorList>
    </citation>
    <scope>NUCLEOTIDE SEQUENCE</scope>
    <source>
        <strain evidence="5">Hsosn_3</strain>
        <tissue evidence="5">Leaf</tissue>
    </source>
</reference>
<dbReference type="PANTHER" id="PTHR31250:SF14">
    <property type="entry name" value="IQ DOMAIN-CONTAINING PROTEIN IQM2"/>
    <property type="match status" value="1"/>
</dbReference>
<keyword evidence="4" id="KW-0539">Nucleus</keyword>
<dbReference type="GO" id="GO:0005737">
    <property type="term" value="C:cytoplasm"/>
    <property type="evidence" value="ECO:0007669"/>
    <property type="project" value="UniProtKB-SubCell"/>
</dbReference>
<gene>
    <name evidence="5" type="ORF">POM88_018504</name>
</gene>
<accession>A0AAD8IT27</accession>
<keyword evidence="3" id="KW-0963">Cytoplasm</keyword>
<reference evidence="5" key="2">
    <citation type="submission" date="2023-05" db="EMBL/GenBank/DDBJ databases">
        <authorList>
            <person name="Schelkunov M.I."/>
        </authorList>
    </citation>
    <scope>NUCLEOTIDE SEQUENCE</scope>
    <source>
        <strain evidence="5">Hsosn_3</strain>
        <tissue evidence="5">Leaf</tissue>
    </source>
</reference>
<evidence type="ECO:0000313" key="5">
    <source>
        <dbReference type="EMBL" id="KAK1390326.1"/>
    </source>
</evidence>
<dbReference type="AlphaFoldDB" id="A0AAD8IT27"/>
<comment type="subcellular location">
    <subcellularLocation>
        <location evidence="2">Cytoplasm</location>
    </subcellularLocation>
    <subcellularLocation>
        <location evidence="1">Nucleus</location>
    </subcellularLocation>
</comment>
<organism evidence="5 6">
    <name type="scientific">Heracleum sosnowskyi</name>
    <dbReference type="NCBI Taxonomy" id="360622"/>
    <lineage>
        <taxon>Eukaryota</taxon>
        <taxon>Viridiplantae</taxon>
        <taxon>Streptophyta</taxon>
        <taxon>Embryophyta</taxon>
        <taxon>Tracheophyta</taxon>
        <taxon>Spermatophyta</taxon>
        <taxon>Magnoliopsida</taxon>
        <taxon>eudicotyledons</taxon>
        <taxon>Gunneridae</taxon>
        <taxon>Pentapetalae</taxon>
        <taxon>asterids</taxon>
        <taxon>campanulids</taxon>
        <taxon>Apiales</taxon>
        <taxon>Apiaceae</taxon>
        <taxon>Apioideae</taxon>
        <taxon>apioid superclade</taxon>
        <taxon>Tordylieae</taxon>
        <taxon>Tordyliinae</taxon>
        <taxon>Heracleum</taxon>
    </lineage>
</organism>
<keyword evidence="6" id="KW-1185">Reference proteome</keyword>
<evidence type="ECO:0000256" key="1">
    <source>
        <dbReference type="ARBA" id="ARBA00004123"/>
    </source>
</evidence>
<sequence>MMKDFQKFMTRRKKICNDNENININNNNNARSRYPLSPFSEILNTPIASSLKPKVSSVNKINIQSSSGLHFLTAHHVVCQYSWPKTLIKKWFNIKSKAEDFHADEDIVYQGSDEEWRNNLSNNEACSIKKSRTERISKRNSDFVWRIKIDLDAAQNKVSKSVIIKSINFGDDETRTPVHSISFKDQDNEPIIMQSVGSVRMLEGSVSFKSGDEDIMNSLNASFSEKNLSMSCEGEISKQSERSDSFTEKITRSSILSSSNPKHHAAIKLQKVYKSFRTRRKLADCAVLIEQSWWNILDFAELKHSSVSFFDIEKHETAISRGQKAYHRIIKHVNLLYSASSRLLIHDIVMGTIFTFTTLNGYILKGYVNRP</sequence>
<dbReference type="EMBL" id="JAUIZM010000004">
    <property type="protein sequence ID" value="KAK1390326.1"/>
    <property type="molecule type" value="Genomic_DNA"/>
</dbReference>
<evidence type="ECO:0000313" key="6">
    <source>
        <dbReference type="Proteomes" id="UP001237642"/>
    </source>
</evidence>
<name>A0AAD8IT27_9APIA</name>
<proteinExistence type="predicted"/>
<protein>
    <submittedName>
        <fullName evidence="5">Uncharacterized protein</fullName>
    </submittedName>
</protein>
<evidence type="ECO:0000256" key="2">
    <source>
        <dbReference type="ARBA" id="ARBA00004496"/>
    </source>
</evidence>
<dbReference type="GO" id="GO:0005634">
    <property type="term" value="C:nucleus"/>
    <property type="evidence" value="ECO:0007669"/>
    <property type="project" value="UniProtKB-SubCell"/>
</dbReference>
<dbReference type="PANTHER" id="PTHR31250">
    <property type="entry name" value="IQ DOMAIN-CONTAINING PROTEIN IQM3"/>
    <property type="match status" value="1"/>
</dbReference>
<evidence type="ECO:0000256" key="4">
    <source>
        <dbReference type="ARBA" id="ARBA00023242"/>
    </source>
</evidence>
<evidence type="ECO:0000256" key="3">
    <source>
        <dbReference type="ARBA" id="ARBA00022490"/>
    </source>
</evidence>
<dbReference type="InterPro" id="IPR044159">
    <property type="entry name" value="IQM"/>
</dbReference>
<comment type="caution">
    <text evidence="5">The sequence shown here is derived from an EMBL/GenBank/DDBJ whole genome shotgun (WGS) entry which is preliminary data.</text>
</comment>
<dbReference type="Proteomes" id="UP001237642">
    <property type="component" value="Unassembled WGS sequence"/>
</dbReference>